<evidence type="ECO:0000313" key="4">
    <source>
        <dbReference type="Proteomes" id="UP001549320"/>
    </source>
</evidence>
<dbReference type="InterPro" id="IPR019223">
    <property type="entry name" value="DUF2147"/>
</dbReference>
<evidence type="ECO:0000313" key="3">
    <source>
        <dbReference type="EMBL" id="MET4579482.1"/>
    </source>
</evidence>
<feature type="chain" id="PRO_5047183102" evidence="1">
    <location>
        <begin position="32"/>
        <end position="156"/>
    </location>
</feature>
<sequence>MSSPIALGSQPTRLARLFIAGLALAGSTAWAQMTPVGTWQSIDDSTGQAKAQIVISESAGVLTGRIEKLLRKEADPNSICDKCSGDRKDKPVVGLEIIRGAKKAEGKEVWEGGRILDPEKGSDYGLRLTPIEAGKKLEVRGSIGPFGRTQTWTRVQ</sequence>
<gene>
    <name evidence="3" type="ORF">ABIE13_004619</name>
</gene>
<reference evidence="3 4" key="1">
    <citation type="submission" date="2024-06" db="EMBL/GenBank/DDBJ databases">
        <title>Sorghum-associated microbial communities from plants grown in Nebraska, USA.</title>
        <authorList>
            <person name="Schachtman D."/>
        </authorList>
    </citation>
    <scope>NUCLEOTIDE SEQUENCE [LARGE SCALE GENOMIC DNA]</scope>
    <source>
        <strain evidence="3 4">2709</strain>
    </source>
</reference>
<keyword evidence="4" id="KW-1185">Reference proteome</keyword>
<keyword evidence="1" id="KW-0732">Signal</keyword>
<feature type="signal peptide" evidence="1">
    <location>
        <begin position="1"/>
        <end position="31"/>
    </location>
</feature>
<organism evidence="3 4">
    <name type="scientific">Ottowia thiooxydans</name>
    <dbReference type="NCBI Taxonomy" id="219182"/>
    <lineage>
        <taxon>Bacteria</taxon>
        <taxon>Pseudomonadati</taxon>
        <taxon>Pseudomonadota</taxon>
        <taxon>Betaproteobacteria</taxon>
        <taxon>Burkholderiales</taxon>
        <taxon>Comamonadaceae</taxon>
        <taxon>Ottowia</taxon>
    </lineage>
</organism>
<dbReference type="PANTHER" id="PTHR36919">
    <property type="entry name" value="BLR1215 PROTEIN"/>
    <property type="match status" value="1"/>
</dbReference>
<name>A0ABV2QEM1_9BURK</name>
<feature type="domain" description="DUF2147" evidence="2">
    <location>
        <begin position="37"/>
        <end position="154"/>
    </location>
</feature>
<protein>
    <submittedName>
        <fullName evidence="3">Uncharacterized protein (DUF2147 family)</fullName>
    </submittedName>
</protein>
<proteinExistence type="predicted"/>
<evidence type="ECO:0000256" key="1">
    <source>
        <dbReference type="SAM" id="SignalP"/>
    </source>
</evidence>
<evidence type="ECO:0000259" key="2">
    <source>
        <dbReference type="Pfam" id="PF09917"/>
    </source>
</evidence>
<dbReference type="Pfam" id="PF09917">
    <property type="entry name" value="DUF2147"/>
    <property type="match status" value="1"/>
</dbReference>
<accession>A0ABV2QEM1</accession>
<comment type="caution">
    <text evidence="3">The sequence shown here is derived from an EMBL/GenBank/DDBJ whole genome shotgun (WGS) entry which is preliminary data.</text>
</comment>
<dbReference type="Gene3D" id="2.40.128.520">
    <property type="match status" value="1"/>
</dbReference>
<dbReference type="Proteomes" id="UP001549320">
    <property type="component" value="Unassembled WGS sequence"/>
</dbReference>
<dbReference type="PANTHER" id="PTHR36919:SF3">
    <property type="entry name" value="BLL5882 PROTEIN"/>
    <property type="match status" value="1"/>
</dbReference>
<dbReference type="EMBL" id="JBEPSH010000010">
    <property type="protein sequence ID" value="MET4579482.1"/>
    <property type="molecule type" value="Genomic_DNA"/>
</dbReference>